<reference evidence="2 3" key="1">
    <citation type="journal article" date="2019" name="Nat. Plants">
        <title>Genome sequencing of Musa balbisiana reveals subgenome evolution and function divergence in polyploid bananas.</title>
        <authorList>
            <person name="Yao X."/>
        </authorList>
    </citation>
    <scope>NUCLEOTIDE SEQUENCE [LARGE SCALE GENOMIC DNA]</scope>
    <source>
        <strain evidence="3">cv. DH-PKW</strain>
        <tissue evidence="2">Leaves</tissue>
    </source>
</reference>
<gene>
    <name evidence="2" type="ORF">C4D60_Mb04t30060</name>
</gene>
<sequence length="106" mass="10845">MTGERELPGREISPDGGEEAEAAAAAATVVGASERERVGGAGLGVTKPTWRTLGSLTVRGGRRMSIGTPATGLTRERGGGSVRVSKAFRRVDPLGAAGHMTSPNYP</sequence>
<evidence type="ECO:0000313" key="2">
    <source>
        <dbReference type="EMBL" id="THU74126.1"/>
    </source>
</evidence>
<accession>A0A4S8KFN8</accession>
<proteinExistence type="predicted"/>
<organism evidence="2 3">
    <name type="scientific">Musa balbisiana</name>
    <name type="common">Banana</name>
    <dbReference type="NCBI Taxonomy" id="52838"/>
    <lineage>
        <taxon>Eukaryota</taxon>
        <taxon>Viridiplantae</taxon>
        <taxon>Streptophyta</taxon>
        <taxon>Embryophyta</taxon>
        <taxon>Tracheophyta</taxon>
        <taxon>Spermatophyta</taxon>
        <taxon>Magnoliopsida</taxon>
        <taxon>Liliopsida</taxon>
        <taxon>Zingiberales</taxon>
        <taxon>Musaceae</taxon>
        <taxon>Musa</taxon>
    </lineage>
</organism>
<feature type="compositionally biased region" description="Basic and acidic residues" evidence="1">
    <location>
        <begin position="1"/>
        <end position="13"/>
    </location>
</feature>
<name>A0A4S8KFN8_MUSBA</name>
<evidence type="ECO:0000256" key="1">
    <source>
        <dbReference type="SAM" id="MobiDB-lite"/>
    </source>
</evidence>
<feature type="region of interest" description="Disordered" evidence="1">
    <location>
        <begin position="1"/>
        <end position="27"/>
    </location>
</feature>
<evidence type="ECO:0000313" key="3">
    <source>
        <dbReference type="Proteomes" id="UP000317650"/>
    </source>
</evidence>
<dbReference type="Proteomes" id="UP000317650">
    <property type="component" value="Chromosome 4"/>
</dbReference>
<comment type="caution">
    <text evidence="2">The sequence shown here is derived from an EMBL/GenBank/DDBJ whole genome shotgun (WGS) entry which is preliminary data.</text>
</comment>
<protein>
    <submittedName>
        <fullName evidence="2">Uncharacterized protein</fullName>
    </submittedName>
</protein>
<dbReference type="AlphaFoldDB" id="A0A4S8KFN8"/>
<keyword evidence="3" id="KW-1185">Reference proteome</keyword>
<feature type="region of interest" description="Disordered" evidence="1">
    <location>
        <begin position="61"/>
        <end position="81"/>
    </location>
</feature>
<dbReference type="EMBL" id="PYDT01000001">
    <property type="protein sequence ID" value="THU74126.1"/>
    <property type="molecule type" value="Genomic_DNA"/>
</dbReference>